<proteinExistence type="predicted"/>
<keyword evidence="5" id="KW-1185">Reference proteome</keyword>
<dbReference type="InterPro" id="IPR032534">
    <property type="entry name" value="EcxA_zinc-bd"/>
</dbReference>
<accession>A0A4Q1DC61</accession>
<dbReference type="EMBL" id="SDHZ01000001">
    <property type="protein sequence ID" value="RXK87071.1"/>
    <property type="molecule type" value="Genomic_DNA"/>
</dbReference>
<comment type="caution">
    <text evidence="4">The sequence shown here is derived from an EMBL/GenBank/DDBJ whole genome shotgun (WGS) entry which is preliminary data.</text>
</comment>
<dbReference type="InterPro" id="IPR033428">
    <property type="entry name" value="DUF5118"/>
</dbReference>
<dbReference type="PANTHER" id="PTHR38478:SF1">
    <property type="entry name" value="ZINC DEPENDENT METALLOPROTEASE DOMAIN LIPOPROTEIN"/>
    <property type="match status" value="1"/>
</dbReference>
<evidence type="ECO:0000259" key="2">
    <source>
        <dbReference type="Pfam" id="PF17148"/>
    </source>
</evidence>
<feature type="domain" description="EcxA zinc-binding" evidence="1">
    <location>
        <begin position="398"/>
        <end position="696"/>
    </location>
</feature>
<feature type="domain" description="DUF5118" evidence="3">
    <location>
        <begin position="26"/>
        <end position="73"/>
    </location>
</feature>
<protein>
    <submittedName>
        <fullName evidence="4">DUF5117 domain-containing protein</fullName>
    </submittedName>
</protein>
<feature type="domain" description="DUF5117" evidence="2">
    <location>
        <begin position="82"/>
        <end position="265"/>
    </location>
</feature>
<organism evidence="4 5">
    <name type="scientific">Filimonas effusa</name>
    <dbReference type="NCBI Taxonomy" id="2508721"/>
    <lineage>
        <taxon>Bacteria</taxon>
        <taxon>Pseudomonadati</taxon>
        <taxon>Bacteroidota</taxon>
        <taxon>Chitinophagia</taxon>
        <taxon>Chitinophagales</taxon>
        <taxon>Chitinophagaceae</taxon>
        <taxon>Filimonas</taxon>
    </lineage>
</organism>
<sequence length="780" mass="87566">MKHIIRITLAAIVMYSKLYAAERPLSFDKFYKASMKITPGTFTIYQDNDKYYMEIPAQILEKDVLVIGDITQGYSSLIAPSSGVIKFSQGDSSHLNIIRQEYKEAVSPSYNQEMEPLVRLSNLVPVSFVVKIEAYGKAPGSVIIDLSRQLREGGQFFSFRDFNALSRPDPERSGVQTIKAANDAVTFTVLRTQTDQSTQGGGKKMEIASAFLLHLTFQLLHDEQMQGRESDPRIGFSTVAFNDFGKSPYSVKNVKLIRKWNLSVKPADTTAYQNGVLVAPANPITVYIDRNMPSLFVPYVEQAIRQWEKAFAAAGFRNVFQISRNEEDNRLLYGKLLIKWGSVYNNADQSVIADPRSGEILAAKLTISEHLADNLLPWYFVACGLKDQRVISNFNNLQVKGELLEWVTANAMGELLGMENNYSGSNAFSTSQLRNTSWVKTHGLTSSVTDAIPFNYVAQPADQLPVNTLIAHVGAYDSLAIGWAYKCFRNEQETKQYLSNISYSNTALRYVPQENNDPFTQRLDLAADAVNASTLGIKHIATLYPQLESITAAMPGGDQDWALFDELSKAMLKTYDGYLKNVLWHIGGQSERPVLRNYNDTPVVYVSKKEQQQAFNFLEQYLFNGVPAFMKNKRAIRLKGETMDEAFQRMADAIIARLLNTDVLASLVAAENTMGNKAFTAAELFTLLDKTVFYNFSTTIIPDAHHVSLQRSMVSQLIQAVSKNAITSGLNGANEVLHVYFVHTLKNIDRMSKTHTDSTTRTRYQLLKQDIEKEYLMKPL</sequence>
<name>A0A4Q1DC61_9BACT</name>
<dbReference type="OrthoDB" id="9776599at2"/>
<evidence type="ECO:0000259" key="3">
    <source>
        <dbReference type="Pfam" id="PF17162"/>
    </source>
</evidence>
<dbReference type="Proteomes" id="UP000290545">
    <property type="component" value="Unassembled WGS sequence"/>
</dbReference>
<dbReference type="Pfam" id="PF17162">
    <property type="entry name" value="DUF5118"/>
    <property type="match status" value="1"/>
</dbReference>
<gene>
    <name evidence="4" type="ORF">ESB13_09880</name>
</gene>
<dbReference type="PANTHER" id="PTHR38478">
    <property type="entry name" value="PEPTIDASE M1A AND M12B"/>
    <property type="match status" value="1"/>
</dbReference>
<reference evidence="4 5" key="1">
    <citation type="submission" date="2019-01" db="EMBL/GenBank/DDBJ databases">
        <title>Filimonas sp. strain TTM-71.</title>
        <authorList>
            <person name="Chen W.-M."/>
        </authorList>
    </citation>
    <scope>NUCLEOTIDE SEQUENCE [LARGE SCALE GENOMIC DNA]</scope>
    <source>
        <strain evidence="4 5">TTM-71</strain>
    </source>
</reference>
<dbReference type="Pfam" id="PF16313">
    <property type="entry name" value="DUF4953"/>
    <property type="match status" value="1"/>
</dbReference>
<dbReference type="RefSeq" id="WP_129002821.1">
    <property type="nucleotide sequence ID" value="NZ_SDHZ01000001.1"/>
</dbReference>
<evidence type="ECO:0000313" key="5">
    <source>
        <dbReference type="Proteomes" id="UP000290545"/>
    </source>
</evidence>
<evidence type="ECO:0000313" key="4">
    <source>
        <dbReference type="EMBL" id="RXK87071.1"/>
    </source>
</evidence>
<dbReference type="AlphaFoldDB" id="A0A4Q1DC61"/>
<dbReference type="Pfam" id="PF17148">
    <property type="entry name" value="DUF5117"/>
    <property type="match status" value="1"/>
</dbReference>
<dbReference type="InterPro" id="IPR033413">
    <property type="entry name" value="DUF5117"/>
</dbReference>
<evidence type="ECO:0000259" key="1">
    <source>
        <dbReference type="Pfam" id="PF16313"/>
    </source>
</evidence>